<keyword evidence="6 9" id="KW-1133">Transmembrane helix</keyword>
<proteinExistence type="inferred from homology"/>
<reference evidence="14" key="1">
    <citation type="submission" date="2012-12" db="EMBL/GenBank/DDBJ databases">
        <authorList>
            <person name="Hellsten U."/>
            <person name="Grimwood J."/>
            <person name="Chapman J.A."/>
            <person name="Shapiro H."/>
            <person name="Aerts A."/>
            <person name="Otillar R.P."/>
            <person name="Terry A.Y."/>
            <person name="Boore J.L."/>
            <person name="Simakov O."/>
            <person name="Marletaz F."/>
            <person name="Cho S.-J."/>
            <person name="Edsinger-Gonzales E."/>
            <person name="Havlak P."/>
            <person name="Kuo D.-H."/>
            <person name="Larsson T."/>
            <person name="Lv J."/>
            <person name="Arendt D."/>
            <person name="Savage R."/>
            <person name="Osoegawa K."/>
            <person name="de Jong P."/>
            <person name="Lindberg D.R."/>
            <person name="Seaver E.C."/>
            <person name="Weisblat D.A."/>
            <person name="Putnam N.H."/>
            <person name="Grigoriev I.V."/>
            <person name="Rokhsar D.S."/>
        </authorList>
    </citation>
    <scope>NUCLEOTIDE SEQUENCE</scope>
</reference>
<dbReference type="PIRSF" id="PIRSF031032">
    <property type="entry name" value="TMP_97_prd"/>
    <property type="match status" value="1"/>
</dbReference>
<dbReference type="EMBL" id="KB097635">
    <property type="protein sequence ID" value="ESN93133.1"/>
    <property type="molecule type" value="Genomic_DNA"/>
</dbReference>
<dbReference type="InterPro" id="IPR016964">
    <property type="entry name" value="Sigma2_recept"/>
</dbReference>
<dbReference type="CTD" id="20216957"/>
<dbReference type="RefSeq" id="XP_009028716.1">
    <property type="nucleotide sequence ID" value="XM_009030468.1"/>
</dbReference>
<dbReference type="HOGENOM" id="CLU_086812_1_0_1"/>
<dbReference type="OMA" id="KSEHLGP"/>
<evidence type="ECO:0000256" key="10">
    <source>
        <dbReference type="SAM" id="Phobius"/>
    </source>
</evidence>
<gene>
    <name evidence="13" type="primary">20216957</name>
    <name evidence="12" type="ORF">HELRODRAFT_89250</name>
</gene>
<evidence type="ECO:0000256" key="2">
    <source>
        <dbReference type="ARBA" id="ARBA00009096"/>
    </source>
</evidence>
<dbReference type="PROSITE" id="PS51751">
    <property type="entry name" value="EXPERA"/>
    <property type="match status" value="1"/>
</dbReference>
<protein>
    <recommendedName>
        <fullName evidence="3">Sigma intracellular receptor 2</fullName>
    </recommendedName>
    <alternativeName>
        <fullName evidence="8">Transmembrane protein 97</fullName>
    </alternativeName>
</protein>
<dbReference type="GO" id="GO:0005789">
    <property type="term" value="C:endoplasmic reticulum membrane"/>
    <property type="evidence" value="ECO:0007669"/>
    <property type="project" value="UniProtKB-SubCell"/>
</dbReference>
<feature type="transmembrane region" description="Helical" evidence="10">
    <location>
        <begin position="65"/>
        <end position="83"/>
    </location>
</feature>
<dbReference type="STRING" id="6412.T1G7B0"/>
<dbReference type="PANTHER" id="PTHR31204:SF1">
    <property type="entry name" value="SIGMA INTRACELLULAR RECEPTOR 2"/>
    <property type="match status" value="1"/>
</dbReference>
<name>T1G7B0_HELRO</name>
<evidence type="ECO:0000256" key="5">
    <source>
        <dbReference type="ARBA" id="ARBA00022824"/>
    </source>
</evidence>
<evidence type="ECO:0000259" key="11">
    <source>
        <dbReference type="PROSITE" id="PS51751"/>
    </source>
</evidence>
<evidence type="ECO:0000313" key="13">
    <source>
        <dbReference type="EnsemblMetazoa" id="HelroP89250"/>
    </source>
</evidence>
<dbReference type="AlphaFoldDB" id="T1G7B0"/>
<reference evidence="13" key="3">
    <citation type="submission" date="2015-06" db="UniProtKB">
        <authorList>
            <consortium name="EnsemblMetazoa"/>
        </authorList>
    </citation>
    <scope>IDENTIFICATION</scope>
</reference>
<dbReference type="PANTHER" id="PTHR31204">
    <property type="entry name" value="SIGMA INTRACELLULAR RECEPTOR 2"/>
    <property type="match status" value="1"/>
</dbReference>
<keyword evidence="5" id="KW-0256">Endoplasmic reticulum</keyword>
<feature type="transmembrane region" description="Helical" evidence="10">
    <location>
        <begin position="103"/>
        <end position="124"/>
    </location>
</feature>
<keyword evidence="14" id="KW-1185">Reference proteome</keyword>
<keyword evidence="7 9" id="KW-0472">Membrane</keyword>
<evidence type="ECO:0000256" key="7">
    <source>
        <dbReference type="ARBA" id="ARBA00023136"/>
    </source>
</evidence>
<dbReference type="eggNOG" id="ENOG502RZRX">
    <property type="taxonomic scope" value="Eukaryota"/>
</dbReference>
<evidence type="ECO:0000256" key="4">
    <source>
        <dbReference type="ARBA" id="ARBA00022692"/>
    </source>
</evidence>
<dbReference type="InParanoid" id="T1G7B0"/>
<evidence type="ECO:0000256" key="9">
    <source>
        <dbReference type="PROSITE-ProRule" id="PRU01087"/>
    </source>
</evidence>
<reference evidence="12 14" key="2">
    <citation type="journal article" date="2013" name="Nature">
        <title>Insights into bilaterian evolution from three spiralian genomes.</title>
        <authorList>
            <person name="Simakov O."/>
            <person name="Marletaz F."/>
            <person name="Cho S.J."/>
            <person name="Edsinger-Gonzales E."/>
            <person name="Havlak P."/>
            <person name="Hellsten U."/>
            <person name="Kuo D.H."/>
            <person name="Larsson T."/>
            <person name="Lv J."/>
            <person name="Arendt D."/>
            <person name="Savage R."/>
            <person name="Osoegawa K."/>
            <person name="de Jong P."/>
            <person name="Grimwood J."/>
            <person name="Chapman J.A."/>
            <person name="Shapiro H."/>
            <person name="Aerts A."/>
            <person name="Otillar R.P."/>
            <person name="Terry A.Y."/>
            <person name="Boore J.L."/>
            <person name="Grigoriev I.V."/>
            <person name="Lindberg D.R."/>
            <person name="Seaver E.C."/>
            <person name="Weisblat D.A."/>
            <person name="Putnam N.H."/>
            <person name="Rokhsar D.S."/>
        </authorList>
    </citation>
    <scope>NUCLEOTIDE SEQUENCE</scope>
</reference>
<evidence type="ECO:0000313" key="14">
    <source>
        <dbReference type="Proteomes" id="UP000015101"/>
    </source>
</evidence>
<feature type="domain" description="EXPERA" evidence="11">
    <location>
        <begin position="1"/>
        <end position="120"/>
    </location>
</feature>
<evidence type="ECO:0000256" key="1">
    <source>
        <dbReference type="ARBA" id="ARBA00004477"/>
    </source>
</evidence>
<comment type="similarity">
    <text evidence="2">Belongs to the TMEM97/sigma-2 receptor family.</text>
</comment>
<dbReference type="InterPro" id="IPR051987">
    <property type="entry name" value="Sigma-2_receptor-like"/>
</dbReference>
<organism evidence="13 14">
    <name type="scientific">Helobdella robusta</name>
    <name type="common">Californian leech</name>
    <dbReference type="NCBI Taxonomy" id="6412"/>
    <lineage>
        <taxon>Eukaryota</taxon>
        <taxon>Metazoa</taxon>
        <taxon>Spiralia</taxon>
        <taxon>Lophotrochozoa</taxon>
        <taxon>Annelida</taxon>
        <taxon>Clitellata</taxon>
        <taxon>Hirudinea</taxon>
        <taxon>Rhynchobdellida</taxon>
        <taxon>Glossiphoniidae</taxon>
        <taxon>Helobdella</taxon>
    </lineage>
</organism>
<dbReference type="EMBL" id="AMQM01007513">
    <property type="status" value="NOT_ANNOTATED_CDS"/>
    <property type="molecule type" value="Genomic_DNA"/>
</dbReference>
<evidence type="ECO:0000256" key="6">
    <source>
        <dbReference type="ARBA" id="ARBA00022989"/>
    </source>
</evidence>
<dbReference type="OrthoDB" id="433124at2759"/>
<dbReference type="KEGG" id="hro:HELRODRAFT_89250"/>
<keyword evidence="4 9" id="KW-0812">Transmembrane</keyword>
<dbReference type="GO" id="GO:0005783">
    <property type="term" value="C:endoplasmic reticulum"/>
    <property type="evidence" value="ECO:0000318"/>
    <property type="project" value="GO_Central"/>
</dbReference>
<evidence type="ECO:0000256" key="8">
    <source>
        <dbReference type="ARBA" id="ARBA00031073"/>
    </source>
</evidence>
<dbReference type="EnsemblMetazoa" id="HelroT89250">
    <property type="protein sequence ID" value="HelroP89250"/>
    <property type="gene ID" value="HelroG89250"/>
</dbReference>
<feature type="transmembrane region" description="Helical" evidence="10">
    <location>
        <begin position="32"/>
        <end position="53"/>
    </location>
</feature>
<accession>T1G7B0</accession>
<dbReference type="Pfam" id="PF05241">
    <property type="entry name" value="EBP"/>
    <property type="match status" value="1"/>
</dbReference>
<comment type="subcellular location">
    <subcellularLocation>
        <location evidence="1">Endoplasmic reticulum membrane</location>
        <topology evidence="1">Multi-pass membrane protein</topology>
    </subcellularLocation>
</comment>
<evidence type="ECO:0000256" key="3">
    <source>
        <dbReference type="ARBA" id="ARBA00018102"/>
    </source>
</evidence>
<dbReference type="InterPro" id="IPR033118">
    <property type="entry name" value="EXPERA"/>
</dbReference>
<sequence>EIFTQQLKNCTSWFVELLKDPYVGTNPAWFKVFVYLEVFLHLPFFLAAMYAFAKGGRHWIKIPSIIWSVQVITMTLQMVYVILNDDFSNYKTKVVPETLEERYQLAGCYLCFVIIPICLLVYMLTSQKYNNLESSAFVKKVKKN</sequence>
<dbReference type="Proteomes" id="UP000015101">
    <property type="component" value="Unassembled WGS sequence"/>
</dbReference>
<evidence type="ECO:0000313" key="12">
    <source>
        <dbReference type="EMBL" id="ESN93133.1"/>
    </source>
</evidence>
<dbReference type="GeneID" id="20216957"/>